<gene>
    <name evidence="7" type="ORF">TKK_008187</name>
</gene>
<dbReference type="GO" id="GO:0003677">
    <property type="term" value="F:DNA binding"/>
    <property type="evidence" value="ECO:0007669"/>
    <property type="project" value="UniProtKB-UniRule"/>
</dbReference>
<sequence>MKRLVSEKDRDERRLNIVIKGLGNIKIKEEIEKFLKEKLAIEAGLEAAWRSGQVVVGKCTSYEQKERIMKNKARLAGTRIYIENDLSFEDRKIQEKIARWARGQREKGKEVKVGLGRVMVDGKWIRWESVPEEEQVSERQVRAGVWNKDEEFWNYVTSFESICLVETWLEEKVWMAWKRKLDSGFMCWNFAARREKKKGRASGGILIGIRKEWIGGKECEAREVSKGVVKVSIREEMQVYAIYNQGNLREVLEYFEKQEEVVKGKVLIGGDFNMRIGEGGKRGFKEGEERKRNSKDKKVSNEGKFMLEVIGRKGWRILNGNAGRDEEGEYTYTGGRGASVIDYVIVNEEAWWDVTDFAIGERTESDHQSLEVVLCSEESYVKKKEERKVVKVVSSWNEEDIVKFQDNIEEEMKQRTEDRWTSGSVESNWEEIKDIVNKSVVKKEIAVKKWRVGHRKWWDRECGREKRKVKSMYLAWRQERGSKENYLEQKRKSRRLCMEKEKSSKEREEAALRSLKNEEQIWKFLGRRKGRTKIECNIKSSEWRRSFMDLLEGTEECQKGEKRKKVQDEGEKIGEEELKKIIDKLKKRKAPGVDGIQNEAWSNAGMLRKKLKNLLDGIWKGEEIPEDWKTAIIVPLCKKGDVDNPSNYRGISLLPTAYKIYTEVIRGRFPSNEFRKMQWLSALGITKASKHACICSDHFEADDLYIKPHEDDRRHVTDTAVPSRNLKIQQRSSISAPLRTEPIQNDCATSSSNEASASCMQVDEDDIRDFDIATASFDINDHITCKAFGVQITRPHQISAPYCFSKSIKNDV</sequence>
<dbReference type="InterPro" id="IPR006612">
    <property type="entry name" value="THAP_Znf"/>
</dbReference>
<dbReference type="EMBL" id="JBJJXI010000060">
    <property type="protein sequence ID" value="KAL3397953.1"/>
    <property type="molecule type" value="Genomic_DNA"/>
</dbReference>
<dbReference type="PANTHER" id="PTHR19446">
    <property type="entry name" value="REVERSE TRANSCRIPTASES"/>
    <property type="match status" value="1"/>
</dbReference>
<evidence type="ECO:0000313" key="8">
    <source>
        <dbReference type="Proteomes" id="UP001627154"/>
    </source>
</evidence>
<comment type="caution">
    <text evidence="7">The sequence shown here is derived from an EMBL/GenBank/DDBJ whole genome shotgun (WGS) entry which is preliminary data.</text>
</comment>
<evidence type="ECO:0000256" key="2">
    <source>
        <dbReference type="ARBA" id="ARBA00022771"/>
    </source>
</evidence>
<accession>A0ABD2WZ42</accession>
<evidence type="ECO:0000256" key="1">
    <source>
        <dbReference type="ARBA" id="ARBA00022723"/>
    </source>
</evidence>
<keyword evidence="3" id="KW-0862">Zinc</keyword>
<dbReference type="Pfam" id="PF05485">
    <property type="entry name" value="THAP"/>
    <property type="match status" value="1"/>
</dbReference>
<name>A0ABD2WZ42_9HYME</name>
<dbReference type="Proteomes" id="UP001627154">
    <property type="component" value="Unassembled WGS sequence"/>
</dbReference>
<protein>
    <recommendedName>
        <fullName evidence="6">THAP-type domain-containing protein</fullName>
    </recommendedName>
</protein>
<dbReference type="PROSITE" id="PS50950">
    <property type="entry name" value="ZF_THAP"/>
    <property type="match status" value="1"/>
</dbReference>
<organism evidence="7 8">
    <name type="scientific">Trichogramma kaykai</name>
    <dbReference type="NCBI Taxonomy" id="54128"/>
    <lineage>
        <taxon>Eukaryota</taxon>
        <taxon>Metazoa</taxon>
        <taxon>Ecdysozoa</taxon>
        <taxon>Arthropoda</taxon>
        <taxon>Hexapoda</taxon>
        <taxon>Insecta</taxon>
        <taxon>Pterygota</taxon>
        <taxon>Neoptera</taxon>
        <taxon>Endopterygota</taxon>
        <taxon>Hymenoptera</taxon>
        <taxon>Apocrita</taxon>
        <taxon>Proctotrupomorpha</taxon>
        <taxon>Chalcidoidea</taxon>
        <taxon>Trichogrammatidae</taxon>
        <taxon>Trichogramma</taxon>
    </lineage>
</organism>
<dbReference type="InterPro" id="IPR036691">
    <property type="entry name" value="Endo/exonu/phosph_ase_sf"/>
</dbReference>
<dbReference type="SMART" id="SM00980">
    <property type="entry name" value="THAP"/>
    <property type="match status" value="1"/>
</dbReference>
<reference evidence="7 8" key="1">
    <citation type="journal article" date="2024" name="bioRxiv">
        <title>A reference genome for Trichogramma kaykai: A tiny desert-dwelling parasitoid wasp with competing sex-ratio distorters.</title>
        <authorList>
            <person name="Culotta J."/>
            <person name="Lindsey A.R."/>
        </authorList>
    </citation>
    <scope>NUCLEOTIDE SEQUENCE [LARGE SCALE GENOMIC DNA]</scope>
    <source>
        <strain evidence="7 8">KSX58</strain>
    </source>
</reference>
<dbReference type="Gene3D" id="3.60.10.10">
    <property type="entry name" value="Endonuclease/exonuclease/phosphatase"/>
    <property type="match status" value="1"/>
</dbReference>
<keyword evidence="1" id="KW-0479">Metal-binding</keyword>
<dbReference type="SUPFAM" id="SSF56219">
    <property type="entry name" value="DNase I-like"/>
    <property type="match status" value="1"/>
</dbReference>
<feature type="domain" description="THAP-type" evidence="6">
    <location>
        <begin position="633"/>
        <end position="725"/>
    </location>
</feature>
<keyword evidence="4 5" id="KW-0238">DNA-binding</keyword>
<evidence type="ECO:0000256" key="4">
    <source>
        <dbReference type="ARBA" id="ARBA00023125"/>
    </source>
</evidence>
<dbReference type="InterPro" id="IPR038441">
    <property type="entry name" value="THAP_Znf_sf"/>
</dbReference>
<evidence type="ECO:0000313" key="7">
    <source>
        <dbReference type="EMBL" id="KAL3397953.1"/>
    </source>
</evidence>
<dbReference type="Gene3D" id="6.20.210.20">
    <property type="entry name" value="THAP domain"/>
    <property type="match status" value="1"/>
</dbReference>
<keyword evidence="2 5" id="KW-0863">Zinc-finger</keyword>
<keyword evidence="8" id="KW-1185">Reference proteome</keyword>
<dbReference type="AlphaFoldDB" id="A0ABD2WZ42"/>
<evidence type="ECO:0000259" key="6">
    <source>
        <dbReference type="PROSITE" id="PS50950"/>
    </source>
</evidence>
<dbReference type="GO" id="GO:0008270">
    <property type="term" value="F:zinc ion binding"/>
    <property type="evidence" value="ECO:0007669"/>
    <property type="project" value="UniProtKB-KW"/>
</dbReference>
<proteinExistence type="predicted"/>
<evidence type="ECO:0000256" key="3">
    <source>
        <dbReference type="ARBA" id="ARBA00022833"/>
    </source>
</evidence>
<evidence type="ECO:0000256" key="5">
    <source>
        <dbReference type="PROSITE-ProRule" id="PRU00309"/>
    </source>
</evidence>
<dbReference type="SUPFAM" id="SSF57716">
    <property type="entry name" value="Glucocorticoid receptor-like (DNA-binding domain)"/>
    <property type="match status" value="1"/>
</dbReference>